<evidence type="ECO:0000313" key="3">
    <source>
        <dbReference type="Proteomes" id="UP000663850"/>
    </source>
</evidence>
<accession>A0A8H3AIX2</accession>
<keyword evidence="1" id="KW-0812">Transmembrane</keyword>
<keyword evidence="1" id="KW-1133">Transmembrane helix</keyword>
<organism evidence="2 3">
    <name type="scientific">Rhizoctonia solani</name>
    <dbReference type="NCBI Taxonomy" id="456999"/>
    <lineage>
        <taxon>Eukaryota</taxon>
        <taxon>Fungi</taxon>
        <taxon>Dikarya</taxon>
        <taxon>Basidiomycota</taxon>
        <taxon>Agaricomycotina</taxon>
        <taxon>Agaricomycetes</taxon>
        <taxon>Cantharellales</taxon>
        <taxon>Ceratobasidiaceae</taxon>
        <taxon>Rhizoctonia</taxon>
    </lineage>
</organism>
<dbReference type="GO" id="GO:0042765">
    <property type="term" value="C:GPI-anchor transamidase complex"/>
    <property type="evidence" value="ECO:0007669"/>
    <property type="project" value="InterPro"/>
</dbReference>
<proteinExistence type="predicted"/>
<dbReference type="GO" id="GO:0006506">
    <property type="term" value="P:GPI anchor biosynthetic process"/>
    <property type="evidence" value="ECO:0007669"/>
    <property type="project" value="UniProtKB-UniPathway"/>
</dbReference>
<dbReference type="GO" id="GO:0016255">
    <property type="term" value="P:attachment of GPI anchor to protein"/>
    <property type="evidence" value="ECO:0007669"/>
    <property type="project" value="InterPro"/>
</dbReference>
<dbReference type="Pfam" id="PF10510">
    <property type="entry name" value="PIG-S"/>
    <property type="match status" value="1"/>
</dbReference>
<name>A0A8H3AIX2_9AGAM</name>
<sequence>MFTSTTPPQTPRSYPHDKGRFKIIIAYWAVLIIAAPVWWVLTAVERLPLPETQVKEAGSKYMRIPIDINVDVTDGLCDATTLAAKLQIAWDKNHEAGPSDIWNVLDVRIGARNSHRVS</sequence>
<comment type="caution">
    <text evidence="2">The sequence shown here is derived from an EMBL/GenBank/DDBJ whole genome shotgun (WGS) entry which is preliminary data.</text>
</comment>
<dbReference type="UniPathway" id="UPA00196"/>
<dbReference type="Proteomes" id="UP000663850">
    <property type="component" value="Unassembled WGS sequence"/>
</dbReference>
<feature type="transmembrane region" description="Helical" evidence="1">
    <location>
        <begin position="21"/>
        <end position="41"/>
    </location>
</feature>
<evidence type="ECO:0000313" key="2">
    <source>
        <dbReference type="EMBL" id="CAE6423686.1"/>
    </source>
</evidence>
<protein>
    <submittedName>
        <fullName evidence="2">Uncharacterized protein</fullName>
    </submittedName>
</protein>
<keyword evidence="1" id="KW-0472">Membrane</keyword>
<dbReference type="EMBL" id="CAJMWZ010000699">
    <property type="protein sequence ID" value="CAE6423686.1"/>
    <property type="molecule type" value="Genomic_DNA"/>
</dbReference>
<dbReference type="InterPro" id="IPR019540">
    <property type="entry name" value="PtdIno-glycan_biosynth_class_S"/>
</dbReference>
<gene>
    <name evidence="2" type="ORF">RDB_LOCUS12519</name>
</gene>
<reference evidence="2" key="1">
    <citation type="submission" date="2021-01" db="EMBL/GenBank/DDBJ databases">
        <authorList>
            <person name="Kaushik A."/>
        </authorList>
    </citation>
    <scope>NUCLEOTIDE SEQUENCE</scope>
    <source>
        <strain evidence="2">Type strain: AG8-Rh-89/</strain>
    </source>
</reference>
<dbReference type="AlphaFoldDB" id="A0A8H3AIX2"/>
<evidence type="ECO:0000256" key="1">
    <source>
        <dbReference type="SAM" id="Phobius"/>
    </source>
</evidence>